<feature type="region of interest" description="Disordered" evidence="2">
    <location>
        <begin position="1180"/>
        <end position="1201"/>
    </location>
</feature>
<keyword evidence="1" id="KW-0175">Coiled coil</keyword>
<dbReference type="EMBL" id="BKCJ010158425">
    <property type="protein sequence ID" value="GEY18749.1"/>
    <property type="molecule type" value="Genomic_DNA"/>
</dbReference>
<feature type="compositionally biased region" description="Polar residues" evidence="2">
    <location>
        <begin position="103"/>
        <end position="117"/>
    </location>
</feature>
<feature type="coiled-coil region" evidence="1">
    <location>
        <begin position="294"/>
        <end position="333"/>
    </location>
</feature>
<sequence length="1336" mass="151480">MARLQFCDYHNIIAILEKSEHNVDFHPIVDFVEIETTKEGTKILATVDGILRTVTESSLRRNIKLQGEGSGTPSEPHHTPSPEAHPTSLTTHSSPTLPPVTTASIPTVTPSETTPIRQYTRRARIAQSSALPPVADEPASPLIDVSEGEACPTDSGLGADQDRETIAKTSTLPHDSAPRVTSPAAAKGKLISKFETQELEINRLKARVKLLKDREGVATKGSRDDALIKERNLDKEEAVAERVSDDTKEMAIVLTSIDAATVLVSGAAEVPTGSGSIPTAGSPAAEKKRKEIMVESETLKKKKIQEQMARQLKEEMERDAQRMNEQIARDAEIARIHAEKELQIMIDGLDKSNETVAKYLQEYHRFATELPLERRIKLISDLVKYQENYAKVYKFQTQQRKPWFKNQKRDYYMAVIKSNLGWKVKDFRGMTFEEIEAKFTTVWMQLEYFILMGSKEEAKRLKRKGLSLEQECVKKLKTSEVAEETKSPDEDPKEKVKEMMQLVPIEEVYVEALQVKHPIIDWKVYIEGQRSYWKIIRLGGSSASYQFFVDLLKHMDREDLNQLWALVKESLSNMQPISDKEIELWVELKRLYEPDDEDQLSTHTQNLMHALVEWKLYDMCGVHQVTSKDKEIIILVEKDYPLRKGLTIVMICYKLQVENYSQMANDLILKIYKIANCPSQQVIEFPLAEEVPTASEESSHCQKKRDATAKRIAMLSKSQGITVSQRHIYAVQRRVTPCAIKGVLRHISDSNYDQLYAYLKQHEAHANENKMMLDRFTQHTVDPLSLMPNVLHQQPYLQSSTTPPSTYVPPHLADNAHIDSGLSLTDNLIENLTNTIALLTQSYKTFLLQTNNQLRTSLNTRNQATVQYGRVVVLNVQGQHNKGQGTNPRGGGAAGYGGAQNRVRNANPYDCDVFDSNVDEAPMAQTMFMGNLSSADGVYDEVDLSYDSGILSEVHDHDHYQDAICEHHEEHEMHDNVQLNYVVDSHADYTSDSIMIVYDQYEQVKLYERLAMFELTEREQKINEQLRIVITDCNFKEETLKKELHSVKLQLVSTINHNKLMIEEVKSLKKDFKQKENKYLKDFLDMKSLKEKAKDRLFKQDQSLQIVHMLCRPKPYYNELNKVAIGYKNLSCLTRAKQVQPALYNGVNRCTDASGSQPRSNTKKNRISSAKGVNKIKVEEHPRTNKSHLRTTNHVDSSSRSKTKILENYNQQLILEYSLVMHQAGKISSGLVPNSVLAAPYVPPTNKDLEILFQPMFDEYLEPSHVERPVSLTLSVQVRVNLADTPSSTTIDQDAPSPSISPSSLALQSPSLHQGVATESTLMKDNHVAPVDNNPF</sequence>
<feature type="region of interest" description="Disordered" evidence="2">
    <location>
        <begin position="1285"/>
        <end position="1311"/>
    </location>
</feature>
<evidence type="ECO:0000256" key="1">
    <source>
        <dbReference type="SAM" id="Coils"/>
    </source>
</evidence>
<feature type="compositionally biased region" description="Low complexity" evidence="2">
    <location>
        <begin position="1291"/>
        <end position="1311"/>
    </location>
</feature>
<feature type="compositionally biased region" description="Low complexity" evidence="2">
    <location>
        <begin position="85"/>
        <end position="102"/>
    </location>
</feature>
<organism evidence="3">
    <name type="scientific">Tanacetum cinerariifolium</name>
    <name type="common">Dalmatian daisy</name>
    <name type="synonym">Chrysanthemum cinerariifolium</name>
    <dbReference type="NCBI Taxonomy" id="118510"/>
    <lineage>
        <taxon>Eukaryota</taxon>
        <taxon>Viridiplantae</taxon>
        <taxon>Streptophyta</taxon>
        <taxon>Embryophyta</taxon>
        <taxon>Tracheophyta</taxon>
        <taxon>Spermatophyta</taxon>
        <taxon>Magnoliopsida</taxon>
        <taxon>eudicotyledons</taxon>
        <taxon>Gunneridae</taxon>
        <taxon>Pentapetalae</taxon>
        <taxon>asterids</taxon>
        <taxon>campanulids</taxon>
        <taxon>Asterales</taxon>
        <taxon>Asteraceae</taxon>
        <taxon>Asteroideae</taxon>
        <taxon>Anthemideae</taxon>
        <taxon>Anthemidinae</taxon>
        <taxon>Tanacetum</taxon>
    </lineage>
</organism>
<name>A0A699HGA3_TANCI</name>
<feature type="region of interest" description="Disordered" evidence="2">
    <location>
        <begin position="61"/>
        <end position="160"/>
    </location>
</feature>
<evidence type="ECO:0000256" key="2">
    <source>
        <dbReference type="SAM" id="MobiDB-lite"/>
    </source>
</evidence>
<feature type="non-terminal residue" evidence="3">
    <location>
        <position position="1336"/>
    </location>
</feature>
<accession>A0A699HGA3</accession>
<protein>
    <submittedName>
        <fullName evidence="3">Uncharacterized protein</fullName>
    </submittedName>
</protein>
<reference evidence="3" key="1">
    <citation type="journal article" date="2019" name="Sci. Rep.">
        <title>Draft genome of Tanacetum cinerariifolium, the natural source of mosquito coil.</title>
        <authorList>
            <person name="Yamashiro T."/>
            <person name="Shiraishi A."/>
            <person name="Satake H."/>
            <person name="Nakayama K."/>
        </authorList>
    </citation>
    <scope>NUCLEOTIDE SEQUENCE</scope>
</reference>
<gene>
    <name evidence="3" type="ORF">Tci_390723</name>
</gene>
<evidence type="ECO:0000313" key="3">
    <source>
        <dbReference type="EMBL" id="GEY18749.1"/>
    </source>
</evidence>
<proteinExistence type="predicted"/>
<feature type="region of interest" description="Disordered" evidence="2">
    <location>
        <begin position="270"/>
        <end position="289"/>
    </location>
</feature>
<comment type="caution">
    <text evidence="3">The sequence shown here is derived from an EMBL/GenBank/DDBJ whole genome shotgun (WGS) entry which is preliminary data.</text>
</comment>